<evidence type="ECO:0000256" key="1">
    <source>
        <dbReference type="ARBA" id="ARBA00001255"/>
    </source>
</evidence>
<dbReference type="Pfam" id="PF13229">
    <property type="entry name" value="Beta_helix"/>
    <property type="match status" value="1"/>
</dbReference>
<evidence type="ECO:0000256" key="6">
    <source>
        <dbReference type="ARBA" id="ARBA00023295"/>
    </source>
</evidence>
<dbReference type="RefSeq" id="WP_421901347.1">
    <property type="nucleotide sequence ID" value="NZ_CACRUT010000012.1"/>
</dbReference>
<dbReference type="AlphaFoldDB" id="A0A6N3BHD9"/>
<evidence type="ECO:0000256" key="2">
    <source>
        <dbReference type="ARBA" id="ARBA00001271"/>
    </source>
</evidence>
<name>A0A6N3BHD9_9BACT</name>
<dbReference type="SMART" id="SM00710">
    <property type="entry name" value="PbH1"/>
    <property type="match status" value="5"/>
</dbReference>
<evidence type="ECO:0000256" key="7">
    <source>
        <dbReference type="SAM" id="SignalP"/>
    </source>
</evidence>
<dbReference type="EC" id="3.2.1.-" evidence="11"/>
<sequence length="572" mass="64022">MRKLLMILSVCCCFVMTGMAAPVVLDVPVPDGDATPVLRRAIEQASSYKGRAVLIRLQQGDYHIYRTSSSPYLYYISNTASAEENPDPTKHIGIWLKDMKNITVDGGSARFVTHGEMTPFVIDGCENVTMKNFSLVAADPSVPEMTVVSTDANSITARVTAGSDYEIEDGTFYWKGEGWRFGGGIAQVFYPQTNVTNRCESPLTGVTKAIELDEGLVRFNYGRTPGFKTGEVYQMRHSFRTEACGFIHQSKDVKLENIKFHFLGNFGIVGQYSENLTYEKLYCAPEWGAGRTCAGFADFVQMSGCKGKIRILDSYFEGAHDDPINIHGTHLKVMEYVSDKQVKVRFMHGQSYGFEAFYKGDEVEFVNAHSLRCLQPARVKAVERIDDYEILLTLDRAVNDNVKTAENVSVENVTWTPEVEIRNNYFSRIPTRGILVTTRRKVVIEDNVFYRIPMSGVLVSDDARGWYESGPVRDVTIRRNLFMECGSPVIAVMPENDRYEGAVHRNVRIEANRFVIRQGGEAVSARATDGLIIRDNYISVAGDGSVSPDAFFRTEDCKDVTISGNRCGRSLR</sequence>
<feature type="domain" description="GLAA-B beta-barrel" evidence="9">
    <location>
        <begin position="144"/>
        <end position="231"/>
    </location>
</feature>
<keyword evidence="3 7" id="KW-0732">Signal</keyword>
<feature type="domain" description="GLAA-B beta-barrel" evidence="10">
    <location>
        <begin position="341"/>
        <end position="404"/>
    </location>
</feature>
<dbReference type="Gene3D" id="2.160.20.10">
    <property type="entry name" value="Single-stranded right-handed beta-helix, Pectin lyase-like"/>
    <property type="match status" value="2"/>
</dbReference>
<evidence type="ECO:0000259" key="10">
    <source>
        <dbReference type="Pfam" id="PF23764"/>
    </source>
</evidence>
<evidence type="ECO:0000256" key="4">
    <source>
        <dbReference type="ARBA" id="ARBA00022737"/>
    </source>
</evidence>
<protein>
    <submittedName>
        <fullName evidence="11">Alpha-1,3-galactosidase A</fullName>
        <ecNumber evidence="11">3.2.1.-</ecNumber>
    </submittedName>
</protein>
<dbReference type="Pfam" id="PF23763">
    <property type="entry name" value="Beta-barrel_GLAA-B_I"/>
    <property type="match status" value="1"/>
</dbReference>
<dbReference type="InterPro" id="IPR006626">
    <property type="entry name" value="PbH1"/>
</dbReference>
<dbReference type="Pfam" id="PF23764">
    <property type="entry name" value="Beta-barrel_GLAA-B_II"/>
    <property type="match status" value="1"/>
</dbReference>
<evidence type="ECO:0000259" key="8">
    <source>
        <dbReference type="Pfam" id="PF13229"/>
    </source>
</evidence>
<proteinExistence type="predicted"/>
<keyword evidence="4" id="KW-0677">Repeat</keyword>
<comment type="catalytic activity">
    <reaction evidence="1">
        <text>Hydrolysis of terminal, non-reducing alpha-D-galactose residues in alpha-D-galactosides, including galactose oligosaccharides, galactomannans and galactolipids.</text>
        <dbReference type="EC" id="3.2.1.22"/>
    </reaction>
</comment>
<dbReference type="InterPro" id="IPR012334">
    <property type="entry name" value="Pectin_lyas_fold"/>
</dbReference>
<dbReference type="SUPFAM" id="SSF51126">
    <property type="entry name" value="Pectin lyase-like"/>
    <property type="match status" value="1"/>
</dbReference>
<evidence type="ECO:0000259" key="9">
    <source>
        <dbReference type="Pfam" id="PF23763"/>
    </source>
</evidence>
<dbReference type="InterPro" id="IPR011050">
    <property type="entry name" value="Pectin_lyase_fold/virulence"/>
</dbReference>
<accession>A0A6N3BHD9</accession>
<evidence type="ECO:0000256" key="3">
    <source>
        <dbReference type="ARBA" id="ARBA00022729"/>
    </source>
</evidence>
<evidence type="ECO:0000256" key="5">
    <source>
        <dbReference type="ARBA" id="ARBA00022801"/>
    </source>
</evidence>
<dbReference type="InterPro" id="IPR039448">
    <property type="entry name" value="Beta_helix"/>
</dbReference>
<feature type="signal peptide" evidence="7">
    <location>
        <begin position="1"/>
        <end position="20"/>
    </location>
</feature>
<dbReference type="EMBL" id="CACRUT010000012">
    <property type="protein sequence ID" value="VYU03382.1"/>
    <property type="molecule type" value="Genomic_DNA"/>
</dbReference>
<gene>
    <name evidence="11" type="primary">glaA</name>
    <name evidence="11" type="ORF">PCLFYP37_00114</name>
</gene>
<dbReference type="GO" id="GO:0004557">
    <property type="term" value="F:alpha-galactosidase activity"/>
    <property type="evidence" value="ECO:0007669"/>
    <property type="project" value="UniProtKB-EC"/>
</dbReference>
<reference evidence="11" key="1">
    <citation type="submission" date="2019-11" db="EMBL/GenBank/DDBJ databases">
        <authorList>
            <person name="Feng L."/>
        </authorList>
    </citation>
    <scope>NUCLEOTIDE SEQUENCE</scope>
    <source>
        <strain evidence="11">PclaraLFYP37</strain>
    </source>
</reference>
<keyword evidence="5 11" id="KW-0378">Hydrolase</keyword>
<feature type="domain" description="Right handed beta helix" evidence="8">
    <location>
        <begin position="409"/>
        <end position="566"/>
    </location>
</feature>
<evidence type="ECO:0000313" key="11">
    <source>
        <dbReference type="EMBL" id="VYU03382.1"/>
    </source>
</evidence>
<keyword evidence="6 11" id="KW-0326">Glycosidase</keyword>
<dbReference type="InterPro" id="IPR056441">
    <property type="entry name" value="Beta-barrel_GLAA-B_II"/>
</dbReference>
<organism evidence="11">
    <name type="scientific">Paraprevotella clara</name>
    <dbReference type="NCBI Taxonomy" id="454154"/>
    <lineage>
        <taxon>Bacteria</taxon>
        <taxon>Pseudomonadati</taxon>
        <taxon>Bacteroidota</taxon>
        <taxon>Bacteroidia</taxon>
        <taxon>Bacteroidales</taxon>
        <taxon>Prevotellaceae</taxon>
        <taxon>Paraprevotella</taxon>
    </lineage>
</organism>
<comment type="catalytic activity">
    <reaction evidence="2">
        <text>Hydrolysis of terminal, non-reducing branched (1-&gt;3)-alpha-D-galactosidic residues, producing free D-galactose.</text>
        <dbReference type="EC" id="3.2.1.n1"/>
    </reaction>
</comment>
<feature type="chain" id="PRO_5026905918" evidence="7">
    <location>
        <begin position="21"/>
        <end position="572"/>
    </location>
</feature>
<dbReference type="InterPro" id="IPR057275">
    <property type="entry name" value="Beta-barrel_GLAA-B_I"/>
</dbReference>